<keyword evidence="3" id="KW-1185">Reference proteome</keyword>
<reference evidence="2 3" key="1">
    <citation type="submission" date="2014-04" db="EMBL/GenBank/DDBJ databases">
        <authorList>
            <consortium name="DOE Joint Genome Institute"/>
            <person name="Kuo A."/>
            <person name="Kohler A."/>
            <person name="Jargeat P."/>
            <person name="Nagy L.G."/>
            <person name="Floudas D."/>
            <person name="Copeland A."/>
            <person name="Barry K.W."/>
            <person name="Cichocki N."/>
            <person name="Veneault-Fourrey C."/>
            <person name="LaButti K."/>
            <person name="Lindquist E.A."/>
            <person name="Lipzen A."/>
            <person name="Lundell T."/>
            <person name="Morin E."/>
            <person name="Murat C."/>
            <person name="Sun H."/>
            <person name="Tunlid A."/>
            <person name="Henrissat B."/>
            <person name="Grigoriev I.V."/>
            <person name="Hibbett D.S."/>
            <person name="Martin F."/>
            <person name="Nordberg H.P."/>
            <person name="Cantor M.N."/>
            <person name="Hua S.X."/>
        </authorList>
    </citation>
    <scope>NUCLEOTIDE SEQUENCE [LARGE SCALE GENOMIC DNA]</scope>
    <source>
        <strain evidence="2 3">Ve08.2h10</strain>
    </source>
</reference>
<dbReference type="EMBL" id="KN825098">
    <property type="protein sequence ID" value="KIK94553.1"/>
    <property type="molecule type" value="Genomic_DNA"/>
</dbReference>
<keyword evidence="1" id="KW-0812">Transmembrane</keyword>
<evidence type="ECO:0000313" key="3">
    <source>
        <dbReference type="Proteomes" id="UP000054538"/>
    </source>
</evidence>
<gene>
    <name evidence="2" type="ORF">PAXRUDRAFT_440962</name>
</gene>
<keyword evidence="1" id="KW-1133">Transmembrane helix</keyword>
<organism evidence="2 3">
    <name type="scientific">Paxillus rubicundulus Ve08.2h10</name>
    <dbReference type="NCBI Taxonomy" id="930991"/>
    <lineage>
        <taxon>Eukaryota</taxon>
        <taxon>Fungi</taxon>
        <taxon>Dikarya</taxon>
        <taxon>Basidiomycota</taxon>
        <taxon>Agaricomycotina</taxon>
        <taxon>Agaricomycetes</taxon>
        <taxon>Agaricomycetidae</taxon>
        <taxon>Boletales</taxon>
        <taxon>Paxilineae</taxon>
        <taxon>Paxillaceae</taxon>
        <taxon>Paxillus</taxon>
    </lineage>
</organism>
<evidence type="ECO:0000256" key="1">
    <source>
        <dbReference type="SAM" id="Phobius"/>
    </source>
</evidence>
<proteinExistence type="predicted"/>
<dbReference type="InParanoid" id="A0A0D0DQD5"/>
<evidence type="ECO:0000313" key="2">
    <source>
        <dbReference type="EMBL" id="KIK94553.1"/>
    </source>
</evidence>
<protein>
    <submittedName>
        <fullName evidence="2">Uncharacterized protein</fullName>
    </submittedName>
</protein>
<dbReference type="Proteomes" id="UP000054538">
    <property type="component" value="Unassembled WGS sequence"/>
</dbReference>
<sequence length="115" mass="12459">MLVVVGRRGGGAGSVRNGILPHRKRWQPNVLPIQVVDSDDSRSKLRSSCTPNVVLRVLCPVQTCKDLPDSSASHSPALSPLLFYQSHRLLVLALFAVALLSFLFGRATFASGSIY</sequence>
<reference evidence="3" key="2">
    <citation type="submission" date="2015-01" db="EMBL/GenBank/DDBJ databases">
        <title>Evolutionary Origins and Diversification of the Mycorrhizal Mutualists.</title>
        <authorList>
            <consortium name="DOE Joint Genome Institute"/>
            <consortium name="Mycorrhizal Genomics Consortium"/>
            <person name="Kohler A."/>
            <person name="Kuo A."/>
            <person name="Nagy L.G."/>
            <person name="Floudas D."/>
            <person name="Copeland A."/>
            <person name="Barry K.W."/>
            <person name="Cichocki N."/>
            <person name="Veneault-Fourrey C."/>
            <person name="LaButti K."/>
            <person name="Lindquist E.A."/>
            <person name="Lipzen A."/>
            <person name="Lundell T."/>
            <person name="Morin E."/>
            <person name="Murat C."/>
            <person name="Riley R."/>
            <person name="Ohm R."/>
            <person name="Sun H."/>
            <person name="Tunlid A."/>
            <person name="Henrissat B."/>
            <person name="Grigoriev I.V."/>
            <person name="Hibbett D.S."/>
            <person name="Martin F."/>
        </authorList>
    </citation>
    <scope>NUCLEOTIDE SEQUENCE [LARGE SCALE GENOMIC DNA]</scope>
    <source>
        <strain evidence="3">Ve08.2h10</strain>
    </source>
</reference>
<feature type="transmembrane region" description="Helical" evidence="1">
    <location>
        <begin position="89"/>
        <end position="109"/>
    </location>
</feature>
<dbReference type="HOGENOM" id="CLU_2109805_0_0_1"/>
<dbReference type="AlphaFoldDB" id="A0A0D0DQD5"/>
<name>A0A0D0DQD5_9AGAM</name>
<accession>A0A0D0DQD5</accession>
<keyword evidence="1" id="KW-0472">Membrane</keyword>